<dbReference type="InterPro" id="IPR005878">
    <property type="entry name" value="Ribosom_uL1_bac-type"/>
</dbReference>
<name>A0A2N5ZGY1_MUIH1</name>
<dbReference type="GO" id="GO:0000049">
    <property type="term" value="F:tRNA binding"/>
    <property type="evidence" value="ECO:0007669"/>
    <property type="project" value="UniProtKB-KW"/>
</dbReference>
<evidence type="ECO:0000256" key="5">
    <source>
        <dbReference type="ARBA" id="ARBA00022884"/>
    </source>
</evidence>
<evidence type="ECO:0000256" key="10">
    <source>
        <dbReference type="RuleBase" id="RU000659"/>
    </source>
</evidence>
<dbReference type="AlphaFoldDB" id="A0A2N5ZGY1"/>
<evidence type="ECO:0000256" key="3">
    <source>
        <dbReference type="ARBA" id="ARBA00022730"/>
    </source>
</evidence>
<keyword evidence="5 9" id="KW-0694">RNA-binding</keyword>
<dbReference type="PROSITE" id="PS01199">
    <property type="entry name" value="RIBOSOMAL_L1"/>
    <property type="match status" value="1"/>
</dbReference>
<protein>
    <recommendedName>
        <fullName evidence="8 9">Large ribosomal subunit protein uL1</fullName>
    </recommendedName>
</protein>
<dbReference type="PANTHER" id="PTHR36427:SF3">
    <property type="entry name" value="LARGE RIBOSOMAL SUBUNIT PROTEIN UL1M"/>
    <property type="match status" value="1"/>
</dbReference>
<sequence length="239" mass="26041">MPKKRSKRYNEAAKLVDSANYYSPEEAIELLKKMPATKFDQSVEFHCVLGLDPRKADQQIRGTVMLPHGTGKTVRVLAFVSADKENEAKEAGADIIGDEELATKIIKDGYLEFDAVIASPDMMKVVGKLGRVLGPRGMMPSPKNGTVTPDVAKAIAEIKSGRVEYRLDKSAIVHTIIGKENFSQEQLVDNFKTMFSTILKAKPAAAKGVYVKSLAVTTSMNPGVKLDVSACRKLLDGVK</sequence>
<keyword evidence="4 9" id="KW-0810">Translation regulation</keyword>
<keyword evidence="9" id="KW-0820">tRNA-binding</keyword>
<evidence type="ECO:0000256" key="2">
    <source>
        <dbReference type="ARBA" id="ARBA00022491"/>
    </source>
</evidence>
<dbReference type="EMBL" id="PKTG01000079">
    <property type="protein sequence ID" value="PLX17883.1"/>
    <property type="molecule type" value="Genomic_DNA"/>
</dbReference>
<dbReference type="InterPro" id="IPR028364">
    <property type="entry name" value="Ribosomal_uL1/biogenesis"/>
</dbReference>
<dbReference type="HAMAP" id="MF_01318_B">
    <property type="entry name" value="Ribosomal_uL1_B"/>
    <property type="match status" value="1"/>
</dbReference>
<dbReference type="GO" id="GO:0015934">
    <property type="term" value="C:large ribosomal subunit"/>
    <property type="evidence" value="ECO:0007669"/>
    <property type="project" value="InterPro"/>
</dbReference>
<reference evidence="11 12" key="1">
    <citation type="submission" date="2017-11" db="EMBL/GenBank/DDBJ databases">
        <title>Genome-resolved metagenomics identifies genetic mobility, metabolic interactions, and unexpected diversity in perchlorate-reducing communities.</title>
        <authorList>
            <person name="Barnum T.P."/>
            <person name="Figueroa I.A."/>
            <person name="Carlstrom C.I."/>
            <person name="Lucas L.N."/>
            <person name="Engelbrektson A.L."/>
            <person name="Coates J.D."/>
        </authorList>
    </citation>
    <scope>NUCLEOTIDE SEQUENCE [LARGE SCALE GENOMIC DNA]</scope>
    <source>
        <strain evidence="11">BM706</strain>
    </source>
</reference>
<dbReference type="CDD" id="cd00403">
    <property type="entry name" value="Ribosomal_L1"/>
    <property type="match status" value="1"/>
</dbReference>
<dbReference type="PANTHER" id="PTHR36427">
    <property type="entry name" value="54S RIBOSOMAL PROTEIN L1, MITOCHONDRIAL"/>
    <property type="match status" value="1"/>
</dbReference>
<dbReference type="GO" id="GO:0006412">
    <property type="term" value="P:translation"/>
    <property type="evidence" value="ECO:0007669"/>
    <property type="project" value="UniProtKB-UniRule"/>
</dbReference>
<organism evidence="11 12">
    <name type="scientific">Muiribacterium halophilum</name>
    <dbReference type="NCBI Taxonomy" id="2053465"/>
    <lineage>
        <taxon>Bacteria</taxon>
        <taxon>Candidatus Muiribacteriota</taxon>
        <taxon>Candidatus Muiribacteriia</taxon>
        <taxon>Candidatus Muiribacteriales</taxon>
        <taxon>Candidatus Muiribacteriaceae</taxon>
        <taxon>Candidatus Muiribacterium</taxon>
    </lineage>
</organism>
<dbReference type="PIRSF" id="PIRSF002155">
    <property type="entry name" value="Ribosomal_L1"/>
    <property type="match status" value="1"/>
</dbReference>
<accession>A0A2N5ZGY1</accession>
<dbReference type="Proteomes" id="UP000234857">
    <property type="component" value="Unassembled WGS sequence"/>
</dbReference>
<evidence type="ECO:0000313" key="12">
    <source>
        <dbReference type="Proteomes" id="UP000234857"/>
    </source>
</evidence>
<evidence type="ECO:0000256" key="1">
    <source>
        <dbReference type="ARBA" id="ARBA00010531"/>
    </source>
</evidence>
<evidence type="ECO:0000313" key="11">
    <source>
        <dbReference type="EMBL" id="PLX17883.1"/>
    </source>
</evidence>
<comment type="function">
    <text evidence="9">Protein L1 is also a translational repressor protein, it controls the translation of the L11 operon by binding to its mRNA.</text>
</comment>
<dbReference type="GO" id="GO:0006417">
    <property type="term" value="P:regulation of translation"/>
    <property type="evidence" value="ECO:0007669"/>
    <property type="project" value="UniProtKB-KW"/>
</dbReference>
<keyword evidence="7 9" id="KW-0687">Ribonucleoprotein</keyword>
<comment type="subunit">
    <text evidence="9">Part of the 50S ribosomal subunit.</text>
</comment>
<evidence type="ECO:0000256" key="4">
    <source>
        <dbReference type="ARBA" id="ARBA00022845"/>
    </source>
</evidence>
<comment type="similarity">
    <text evidence="1 9 10">Belongs to the universal ribosomal protein uL1 family.</text>
</comment>
<proteinExistence type="inferred from homology"/>
<keyword evidence="3 9" id="KW-0699">rRNA-binding</keyword>
<dbReference type="SUPFAM" id="SSF56808">
    <property type="entry name" value="Ribosomal protein L1"/>
    <property type="match status" value="1"/>
</dbReference>
<evidence type="ECO:0000256" key="6">
    <source>
        <dbReference type="ARBA" id="ARBA00022980"/>
    </source>
</evidence>
<dbReference type="InterPro" id="IPR002143">
    <property type="entry name" value="Ribosomal_uL1"/>
</dbReference>
<dbReference type="GO" id="GO:0003735">
    <property type="term" value="F:structural constituent of ribosome"/>
    <property type="evidence" value="ECO:0007669"/>
    <property type="project" value="InterPro"/>
</dbReference>
<gene>
    <name evidence="9" type="primary">rplA</name>
    <name evidence="11" type="ORF">C0601_06100</name>
</gene>
<keyword evidence="6 9" id="KW-0689">Ribosomal protein</keyword>
<dbReference type="InterPro" id="IPR016095">
    <property type="entry name" value="Ribosomal_uL1_3-a/b-sand"/>
</dbReference>
<keyword evidence="2 9" id="KW-0678">Repressor</keyword>
<dbReference type="NCBIfam" id="TIGR01169">
    <property type="entry name" value="rplA_bact"/>
    <property type="match status" value="1"/>
</dbReference>
<dbReference type="InterPro" id="IPR023674">
    <property type="entry name" value="Ribosomal_uL1-like"/>
</dbReference>
<comment type="function">
    <text evidence="9">Binds directly to 23S rRNA. The L1 stalk is quite mobile in the ribosome, and is involved in E site tRNA release.</text>
</comment>
<evidence type="ECO:0000256" key="9">
    <source>
        <dbReference type="HAMAP-Rule" id="MF_01318"/>
    </source>
</evidence>
<dbReference type="FunFam" id="3.40.50.790:FF:000001">
    <property type="entry name" value="50S ribosomal protein L1"/>
    <property type="match status" value="1"/>
</dbReference>
<comment type="caution">
    <text evidence="11">The sequence shown here is derived from an EMBL/GenBank/DDBJ whole genome shotgun (WGS) entry which is preliminary data.</text>
</comment>
<evidence type="ECO:0000256" key="7">
    <source>
        <dbReference type="ARBA" id="ARBA00023274"/>
    </source>
</evidence>
<dbReference type="GO" id="GO:0019843">
    <property type="term" value="F:rRNA binding"/>
    <property type="evidence" value="ECO:0007669"/>
    <property type="project" value="UniProtKB-UniRule"/>
</dbReference>
<evidence type="ECO:0000256" key="8">
    <source>
        <dbReference type="ARBA" id="ARBA00035241"/>
    </source>
</evidence>
<dbReference type="Gene3D" id="3.30.190.20">
    <property type="match status" value="1"/>
</dbReference>
<dbReference type="Pfam" id="PF00687">
    <property type="entry name" value="Ribosomal_L1"/>
    <property type="match status" value="1"/>
</dbReference>
<dbReference type="Gene3D" id="3.40.50.790">
    <property type="match status" value="1"/>
</dbReference>
<dbReference type="InterPro" id="IPR023673">
    <property type="entry name" value="Ribosomal_uL1_CS"/>
</dbReference>